<feature type="non-terminal residue" evidence="1">
    <location>
        <position position="115"/>
    </location>
</feature>
<evidence type="ECO:0000313" key="1">
    <source>
        <dbReference type="EMBL" id="VCW77115.1"/>
    </source>
</evidence>
<sequence>MAVILNLKKPTFWVSLWMDLEPVSAAEAKGSEGRGTTSLSQAVVMTDGDKDQAVTQRCSVLAFLASVCFEEGSLCHTSGQHPSASASGGGGHFLALRVLQSPRARPFPALSPFSP</sequence>
<accession>A0A9X9PY30</accession>
<proteinExistence type="predicted"/>
<dbReference type="AlphaFoldDB" id="A0A9X9PY30"/>
<dbReference type="Proteomes" id="UP000269945">
    <property type="component" value="Unassembled WGS sequence"/>
</dbReference>
<dbReference type="EMBL" id="CYRY02008410">
    <property type="protein sequence ID" value="VCW77115.1"/>
    <property type="molecule type" value="Genomic_DNA"/>
</dbReference>
<evidence type="ECO:0000313" key="2">
    <source>
        <dbReference type="Proteomes" id="UP000269945"/>
    </source>
</evidence>
<protein>
    <submittedName>
        <fullName evidence="1">Uncharacterized protein</fullName>
    </submittedName>
</protein>
<gene>
    <name evidence="1" type="ORF">BN2614_LOCUS1</name>
</gene>
<keyword evidence="2" id="KW-1185">Reference proteome</keyword>
<comment type="caution">
    <text evidence="1">The sequence shown here is derived from an EMBL/GenBank/DDBJ whole genome shotgun (WGS) entry which is preliminary data.</text>
</comment>
<reference evidence="1 2" key="1">
    <citation type="submission" date="2018-10" db="EMBL/GenBank/DDBJ databases">
        <authorList>
            <person name="Ekblom R."/>
            <person name="Jareborg N."/>
        </authorList>
    </citation>
    <scope>NUCLEOTIDE SEQUENCE [LARGE SCALE GENOMIC DNA]</scope>
    <source>
        <tissue evidence="1">Muscle</tissue>
    </source>
</reference>
<name>A0A9X9PY30_GULGU</name>
<organism evidence="1 2">
    <name type="scientific">Gulo gulo</name>
    <name type="common">Wolverine</name>
    <name type="synonym">Gluton</name>
    <dbReference type="NCBI Taxonomy" id="48420"/>
    <lineage>
        <taxon>Eukaryota</taxon>
        <taxon>Metazoa</taxon>
        <taxon>Chordata</taxon>
        <taxon>Craniata</taxon>
        <taxon>Vertebrata</taxon>
        <taxon>Euteleostomi</taxon>
        <taxon>Mammalia</taxon>
        <taxon>Eutheria</taxon>
        <taxon>Laurasiatheria</taxon>
        <taxon>Carnivora</taxon>
        <taxon>Caniformia</taxon>
        <taxon>Musteloidea</taxon>
        <taxon>Mustelidae</taxon>
        <taxon>Guloninae</taxon>
        <taxon>Gulo</taxon>
    </lineage>
</organism>